<dbReference type="Gene3D" id="3.90.920.10">
    <property type="entry name" value="DNA primase, PRIM domain"/>
    <property type="match status" value="1"/>
</dbReference>
<sequence>MPQQPRDGTSLTVAVGGRRLSVSNLDKILYPATETTKGEIMSYYATVAQPFLAGLAGRPVTRVRFPHGVSDLSFFEKNLPPGAPDWLDRVELDSPGSRGSGGTVTYPLVNDLAQLTYLVNLASLEFHVPQWRVGPDGPMPPDRLVIDLDPGAPAGLVEAARLALVIRDELARQGLHRTVPVTSGSKGMQVYAALDGSRTSEEIRDLARELAQTLTAQRPDQVVWKMTRSIRPGRVLLDWSQNTAAKTTIAVYSTRGRDRPTVAAPRSWTDIESGLSGDELKQLDINEVMSQLSAVGDLFASGLADHD</sequence>
<dbReference type="PANTHER" id="PTHR42705">
    <property type="entry name" value="BIFUNCTIONAL NON-HOMOLOGOUS END JOINING PROTEIN LIGD"/>
    <property type="match status" value="1"/>
</dbReference>
<dbReference type="EMBL" id="VIVQ01000002">
    <property type="protein sequence ID" value="TWE09931.1"/>
    <property type="molecule type" value="Genomic_DNA"/>
</dbReference>
<reference evidence="2 3" key="1">
    <citation type="submission" date="2019-06" db="EMBL/GenBank/DDBJ databases">
        <title>Sequencing the genomes of 1000 actinobacteria strains.</title>
        <authorList>
            <person name="Klenk H.-P."/>
        </authorList>
    </citation>
    <scope>NUCLEOTIDE SEQUENCE [LARGE SCALE GENOMIC DNA]</scope>
    <source>
        <strain evidence="2 3">DSM 19560</strain>
    </source>
</reference>
<organism evidence="2 3">
    <name type="scientific">Rudaeicoccus suwonensis</name>
    <dbReference type="NCBI Taxonomy" id="657409"/>
    <lineage>
        <taxon>Bacteria</taxon>
        <taxon>Bacillati</taxon>
        <taxon>Actinomycetota</taxon>
        <taxon>Actinomycetes</taxon>
        <taxon>Micrococcales</taxon>
        <taxon>Dermacoccaceae</taxon>
        <taxon>Rudaeicoccus</taxon>
    </lineage>
</organism>
<name>A0A561E2W5_9MICO</name>
<dbReference type="NCBIfam" id="TIGR02778">
    <property type="entry name" value="ligD_pol"/>
    <property type="match status" value="1"/>
</dbReference>
<dbReference type="RefSeq" id="WP_145228676.1">
    <property type="nucleotide sequence ID" value="NZ_VIVQ01000002.1"/>
</dbReference>
<proteinExistence type="predicted"/>
<dbReference type="AlphaFoldDB" id="A0A561E2W5"/>
<dbReference type="CDD" id="cd04863">
    <property type="entry name" value="MtLigD_Pol_like"/>
    <property type="match status" value="1"/>
</dbReference>
<protein>
    <submittedName>
        <fullName evidence="2">Bifunctional non-homologous end joining protein LigD</fullName>
    </submittedName>
</protein>
<comment type="caution">
    <text evidence="2">The sequence shown here is derived from an EMBL/GenBank/DDBJ whole genome shotgun (WGS) entry which is preliminary data.</text>
</comment>
<dbReference type="PANTHER" id="PTHR42705:SF2">
    <property type="entry name" value="BIFUNCTIONAL NON-HOMOLOGOUS END JOINING PROTEIN LIGD"/>
    <property type="match status" value="1"/>
</dbReference>
<evidence type="ECO:0000313" key="3">
    <source>
        <dbReference type="Proteomes" id="UP000318297"/>
    </source>
</evidence>
<accession>A0A561E2W5</accession>
<keyword evidence="3" id="KW-1185">Reference proteome</keyword>
<feature type="domain" description="DNA ligase D polymerase" evidence="1">
    <location>
        <begin position="36"/>
        <end position="299"/>
    </location>
</feature>
<dbReference type="InterPro" id="IPR033649">
    <property type="entry name" value="MtLigD_Pol-like"/>
</dbReference>
<dbReference type="OrthoDB" id="9802472at2"/>
<evidence type="ECO:0000259" key="1">
    <source>
        <dbReference type="Pfam" id="PF21686"/>
    </source>
</evidence>
<dbReference type="InterPro" id="IPR014145">
    <property type="entry name" value="LigD_pol_dom"/>
</dbReference>
<dbReference type="Pfam" id="PF21686">
    <property type="entry name" value="LigD_Prim-Pol"/>
    <property type="match status" value="1"/>
</dbReference>
<evidence type="ECO:0000313" key="2">
    <source>
        <dbReference type="EMBL" id="TWE09931.1"/>
    </source>
</evidence>
<dbReference type="Proteomes" id="UP000318297">
    <property type="component" value="Unassembled WGS sequence"/>
</dbReference>
<gene>
    <name evidence="2" type="ORF">BKA23_2276</name>
</gene>
<dbReference type="InterPro" id="IPR052171">
    <property type="entry name" value="NHEJ_LigD"/>
</dbReference>